<dbReference type="OrthoDB" id="1150496at2"/>
<comment type="caution">
    <text evidence="1">The sequence shown here is derived from an EMBL/GenBank/DDBJ whole genome shotgun (WGS) entry which is preliminary data.</text>
</comment>
<dbReference type="RefSeq" id="WP_128389428.1">
    <property type="nucleotide sequence ID" value="NZ_SBII01000004.1"/>
</dbReference>
<dbReference type="EMBL" id="SBII01000004">
    <property type="protein sequence ID" value="RWX00946.1"/>
    <property type="molecule type" value="Genomic_DNA"/>
</dbReference>
<dbReference type="Proteomes" id="UP000287527">
    <property type="component" value="Unassembled WGS sequence"/>
</dbReference>
<gene>
    <name evidence="1" type="ORF">EPI11_07950</name>
</gene>
<keyword evidence="2" id="KW-1185">Reference proteome</keyword>
<protein>
    <submittedName>
        <fullName evidence="1">Uncharacterized protein</fullName>
    </submittedName>
</protein>
<name>A0A444HC56_9FLAO</name>
<reference evidence="1 2" key="1">
    <citation type="submission" date="2019-01" db="EMBL/GenBank/DDBJ databases">
        <title>Flavobacterium sp. nov.,isolated from freshwater.</title>
        <authorList>
            <person name="Zhang R."/>
            <person name="Du Z.-J."/>
        </authorList>
    </citation>
    <scope>NUCLEOTIDE SEQUENCE [LARGE SCALE GENOMIC DNA]</scope>
    <source>
        <strain evidence="1 2">1E403</strain>
    </source>
</reference>
<accession>A0A444HC56</accession>
<dbReference type="AlphaFoldDB" id="A0A444HC56"/>
<sequence>MEATKDQKRLIHINTANRDIKEEFVQWATDDNKKISCDDLSFDEANKILVHIGQKPHKLAFRAKFDKTNPRHKYILSLCIQRGMSHRSGKYGYIADLDALNEWMHSNKCPVQKRLMDMDNDELSTFIGALEGMTLSKYKKPKTAKK</sequence>
<evidence type="ECO:0000313" key="2">
    <source>
        <dbReference type="Proteomes" id="UP000287527"/>
    </source>
</evidence>
<proteinExistence type="predicted"/>
<evidence type="ECO:0000313" key="1">
    <source>
        <dbReference type="EMBL" id="RWX00946.1"/>
    </source>
</evidence>
<organism evidence="1 2">
    <name type="scientific">Flavobacterium cerinum</name>
    <dbReference type="NCBI Taxonomy" id="2502784"/>
    <lineage>
        <taxon>Bacteria</taxon>
        <taxon>Pseudomonadati</taxon>
        <taxon>Bacteroidota</taxon>
        <taxon>Flavobacteriia</taxon>
        <taxon>Flavobacteriales</taxon>
        <taxon>Flavobacteriaceae</taxon>
        <taxon>Flavobacterium</taxon>
    </lineage>
</organism>